<accession>A0A9X2MTV8</accession>
<protein>
    <submittedName>
        <fullName evidence="2">S-layer homology domain-containing protein</fullName>
    </submittedName>
</protein>
<sequence>MEYVFNGDLAKSDPVNIRLQARNIQVPETDAPWVGIRRFLPYEMVAQPFDLRLRTIKGMAGDVQIFVDNQYLTNANADQPFIVNPNQWKDGIHNIMIAVKNNASSLNENLLIRDFVVDRFDTFSDVPKSHWGHRTVEVMNHLGILAGRGSQRFEPDLPVSRQEFAKIIAETLLLKASEASTRRYEDVSDDQWSKKYIDALTQAGLIEGEQTDGKWYFYPERAINRAEAATIIGRTKLFADIPVYGNEVSFTDLRDIPDWAGLAVARLGGAKWINGYSDGTFRPMKRLSRAEASQIVIKFIGL</sequence>
<dbReference type="AlphaFoldDB" id="A0A9X2MTV8"/>
<name>A0A9X2MTV8_9BACL</name>
<dbReference type="InterPro" id="IPR051465">
    <property type="entry name" value="Cell_Envelope_Struct_Comp"/>
</dbReference>
<feature type="domain" description="SLH" evidence="1">
    <location>
        <begin position="119"/>
        <end position="179"/>
    </location>
</feature>
<dbReference type="PANTHER" id="PTHR43308:SF5">
    <property type="entry name" value="S-LAYER PROTEIN _ PEPTIDOGLYCAN ENDO-BETA-N-ACETYLGLUCOSAMINIDASE"/>
    <property type="match status" value="1"/>
</dbReference>
<reference evidence="2" key="1">
    <citation type="submission" date="2022-08" db="EMBL/GenBank/DDBJ databases">
        <title>The genomic sequence of strain Paenibacillus sp. SCIV0701.</title>
        <authorList>
            <person name="Zhao H."/>
        </authorList>
    </citation>
    <scope>NUCLEOTIDE SEQUENCE</scope>
    <source>
        <strain evidence="2">SCIV0701</strain>
    </source>
</reference>
<evidence type="ECO:0000313" key="2">
    <source>
        <dbReference type="EMBL" id="MCR2805666.1"/>
    </source>
</evidence>
<evidence type="ECO:0000313" key="3">
    <source>
        <dbReference type="Proteomes" id="UP001141950"/>
    </source>
</evidence>
<dbReference type="PANTHER" id="PTHR43308">
    <property type="entry name" value="OUTER MEMBRANE PROTEIN ALPHA-RELATED"/>
    <property type="match status" value="1"/>
</dbReference>
<organism evidence="2 3">
    <name type="scientific">Paenibacillus soyae</name>
    <dbReference type="NCBI Taxonomy" id="2969249"/>
    <lineage>
        <taxon>Bacteria</taxon>
        <taxon>Bacillati</taxon>
        <taxon>Bacillota</taxon>
        <taxon>Bacilli</taxon>
        <taxon>Bacillales</taxon>
        <taxon>Paenibacillaceae</taxon>
        <taxon>Paenibacillus</taxon>
    </lineage>
</organism>
<proteinExistence type="predicted"/>
<dbReference type="RefSeq" id="WP_257448377.1">
    <property type="nucleotide sequence ID" value="NZ_JANIPJ010000012.1"/>
</dbReference>
<feature type="domain" description="SLH" evidence="1">
    <location>
        <begin position="180"/>
        <end position="246"/>
    </location>
</feature>
<dbReference type="Proteomes" id="UP001141950">
    <property type="component" value="Unassembled WGS sequence"/>
</dbReference>
<gene>
    <name evidence="2" type="ORF">NQZ67_17415</name>
</gene>
<comment type="caution">
    <text evidence="2">The sequence shown here is derived from an EMBL/GenBank/DDBJ whole genome shotgun (WGS) entry which is preliminary data.</text>
</comment>
<keyword evidence="3" id="KW-1185">Reference proteome</keyword>
<dbReference type="EMBL" id="JANIPJ010000012">
    <property type="protein sequence ID" value="MCR2805666.1"/>
    <property type="molecule type" value="Genomic_DNA"/>
</dbReference>
<evidence type="ECO:0000259" key="1">
    <source>
        <dbReference type="PROSITE" id="PS51272"/>
    </source>
</evidence>
<dbReference type="Pfam" id="PF00395">
    <property type="entry name" value="SLH"/>
    <property type="match status" value="3"/>
</dbReference>
<feature type="domain" description="SLH" evidence="1">
    <location>
        <begin position="247"/>
        <end position="302"/>
    </location>
</feature>
<dbReference type="PROSITE" id="PS51272">
    <property type="entry name" value="SLH"/>
    <property type="match status" value="3"/>
</dbReference>
<dbReference type="InterPro" id="IPR001119">
    <property type="entry name" value="SLH_dom"/>
</dbReference>